<dbReference type="NCBIfam" id="NF008547">
    <property type="entry name" value="PRK11470.1"/>
    <property type="match status" value="1"/>
</dbReference>
<dbReference type="InterPro" id="IPR024453">
    <property type="entry name" value="Peptidase_C92"/>
</dbReference>
<dbReference type="OrthoDB" id="6117294at2"/>
<evidence type="ECO:0000313" key="3">
    <source>
        <dbReference type="Proteomes" id="UP000193146"/>
    </source>
</evidence>
<dbReference type="RefSeq" id="WP_085038371.1">
    <property type="nucleotide sequence ID" value="NZ_CADIKG010000002.1"/>
</dbReference>
<protein>
    <recommendedName>
        <fullName evidence="5">YebB family permuted papain-like enzyme</fullName>
    </recommendedName>
</protein>
<reference evidence="1 4" key="2">
    <citation type="submission" date="2020-04" db="EMBL/GenBank/DDBJ databases">
        <authorList>
            <person name="De Canck E."/>
        </authorList>
    </citation>
    <scope>NUCLEOTIDE SEQUENCE [LARGE SCALE GENOMIC DNA]</scope>
    <source>
        <strain evidence="1 4">LMG 29660</strain>
    </source>
</reference>
<gene>
    <name evidence="2" type="ORF">B7G54_06760</name>
    <name evidence="1" type="ORF">LMG29660_01187</name>
</gene>
<dbReference type="Pfam" id="PF05708">
    <property type="entry name" value="Peptidase_C92"/>
    <property type="match status" value="1"/>
</dbReference>
<dbReference type="InterPro" id="IPR038765">
    <property type="entry name" value="Papain-like_cys_pep_sf"/>
</dbReference>
<evidence type="ECO:0000313" key="4">
    <source>
        <dbReference type="Proteomes" id="UP000494135"/>
    </source>
</evidence>
<name>A0A1X1PMQ8_9BURK</name>
<sequence>MVVDTPCQPLMNRSPEAGWRRLFSAGSRDAHGMPLPIEPEIGDIVFIRVTVRPFLEVASATRSWTNHVGIVVGERGGEPLIAESTFPLSRVTTMSRFLARSDRGACVIARLKQPLDAAQRRRLVAAAMRRIGVVYDTGFNLASRRQFCSRFVREVVRDATRIVLGDVETFDMLLRRNPDHPLGFWKIWYFGRIPWHRRTVTPASLLDSGALRVVADTRTCDRGQPRLRMRAAGQARRRVGDAVT</sequence>
<accession>A0A1X1PMQ8</accession>
<reference evidence="2 3" key="1">
    <citation type="submission" date="2017-04" db="EMBL/GenBank/DDBJ databases">
        <title>Burkholderia puraquae sp. nov., a novel Burkholderia cepacia complex species from hospital setting samples.</title>
        <authorList>
            <person name="Martina P."/>
            <person name="Leguizamon M."/>
            <person name="Prieto C."/>
            <person name="Sousa S."/>
            <person name="Montanaro P."/>
            <person name="Draghi W."/>
            <person name="Staembler M."/>
            <person name="Bettiol M."/>
            <person name="Figoli C."/>
            <person name="Palau J."/>
            <person name="Alvarez F."/>
            <person name="Benetti S."/>
            <person name="Anchat E."/>
            <person name="Vescina C."/>
            <person name="Ferreras J."/>
            <person name="Lasch P."/>
            <person name="Lagares A."/>
            <person name="Zorreguieta A."/>
            <person name="Yantorno O."/>
            <person name="Bosch A."/>
        </authorList>
    </citation>
    <scope>NUCLEOTIDE SEQUENCE [LARGE SCALE GENOMIC DNA]</scope>
    <source>
        <strain evidence="2 3">CAMPA 1040</strain>
    </source>
</reference>
<dbReference type="Proteomes" id="UP000193146">
    <property type="component" value="Unassembled WGS sequence"/>
</dbReference>
<proteinExistence type="predicted"/>
<evidence type="ECO:0000313" key="2">
    <source>
        <dbReference type="EMBL" id="ORT88290.1"/>
    </source>
</evidence>
<evidence type="ECO:0008006" key="5">
    <source>
        <dbReference type="Google" id="ProtNLM"/>
    </source>
</evidence>
<dbReference type="AlphaFoldDB" id="A0A1X1PMQ8"/>
<dbReference type="Gene3D" id="3.90.1720.10">
    <property type="entry name" value="endopeptidase domain like (from Nostoc punctiforme)"/>
    <property type="match status" value="1"/>
</dbReference>
<dbReference type="EMBL" id="NBYX01000002">
    <property type="protein sequence ID" value="ORT88290.1"/>
    <property type="molecule type" value="Genomic_DNA"/>
</dbReference>
<dbReference type="Proteomes" id="UP000494135">
    <property type="component" value="Unassembled WGS sequence"/>
</dbReference>
<dbReference type="EMBL" id="CADIKG010000002">
    <property type="protein sequence ID" value="CAB3750201.1"/>
    <property type="molecule type" value="Genomic_DNA"/>
</dbReference>
<keyword evidence="3" id="KW-1185">Reference proteome</keyword>
<evidence type="ECO:0000313" key="1">
    <source>
        <dbReference type="EMBL" id="CAB3750201.1"/>
    </source>
</evidence>
<organism evidence="2 3">
    <name type="scientific">Burkholderia puraquae</name>
    <dbReference type="NCBI Taxonomy" id="1904757"/>
    <lineage>
        <taxon>Bacteria</taxon>
        <taxon>Pseudomonadati</taxon>
        <taxon>Pseudomonadota</taxon>
        <taxon>Betaproteobacteria</taxon>
        <taxon>Burkholderiales</taxon>
        <taxon>Burkholderiaceae</taxon>
        <taxon>Burkholderia</taxon>
        <taxon>Burkholderia cepacia complex</taxon>
    </lineage>
</organism>
<dbReference type="SUPFAM" id="SSF54001">
    <property type="entry name" value="Cysteine proteinases"/>
    <property type="match status" value="1"/>
</dbReference>